<dbReference type="AlphaFoldDB" id="A0A379F1L8"/>
<accession>A0A379F1L8</accession>
<dbReference type="EMBL" id="UGTP01000001">
    <property type="protein sequence ID" value="SUC12537.1"/>
    <property type="molecule type" value="Genomic_DNA"/>
</dbReference>
<sequence length="31" mass="3761">MEFNIDSPINIYGFIIFTQTLNIYRNILYSF</sequence>
<dbReference type="Proteomes" id="UP000254235">
    <property type="component" value="Unassembled WGS sequence"/>
</dbReference>
<protein>
    <submittedName>
        <fullName evidence="1">Uncharacterized protein</fullName>
    </submittedName>
</protein>
<evidence type="ECO:0000313" key="2">
    <source>
        <dbReference type="Proteomes" id="UP000254235"/>
    </source>
</evidence>
<proteinExistence type="predicted"/>
<evidence type="ECO:0000313" key="1">
    <source>
        <dbReference type="EMBL" id="SUC12537.1"/>
    </source>
</evidence>
<name>A0A379F1L8_9BACT</name>
<reference evidence="1 2" key="1">
    <citation type="submission" date="2018-06" db="EMBL/GenBank/DDBJ databases">
        <authorList>
            <consortium name="Pathogen Informatics"/>
            <person name="Doyle S."/>
        </authorList>
    </citation>
    <scope>NUCLEOTIDE SEQUENCE [LARGE SCALE GENOMIC DNA]</scope>
    <source>
        <strain evidence="1 2">NCTC13043</strain>
    </source>
</reference>
<gene>
    <name evidence="1" type="ORF">NCTC13043_01144</name>
</gene>
<organism evidence="1 2">
    <name type="scientific">Prevotella pallens</name>
    <dbReference type="NCBI Taxonomy" id="60133"/>
    <lineage>
        <taxon>Bacteria</taxon>
        <taxon>Pseudomonadati</taxon>
        <taxon>Bacteroidota</taxon>
        <taxon>Bacteroidia</taxon>
        <taxon>Bacteroidales</taxon>
        <taxon>Prevotellaceae</taxon>
        <taxon>Prevotella</taxon>
    </lineage>
</organism>